<sequence length="297" mass="33023">MTSLSLLEFITKSPNVRIKNAGLVQQKLSMLLAGGTANLAVVADFDRTMSGAKSISAHGVLERVDVFDEEFQKLTQANTAKYYPIEIDPNLTIEQKLPHMRDWYEKNHAAMASQNITKPKISEAVRSANVIMREKSLEVIDFVQRAGIPLLIFSAGLGDIIEEVLDFKMNEISLKLEESTKVVSNRMVFRGEELVGFSEPLIHMFNKNQGAVPVELQPTAPNQILMGDGYGDRTMCDGAETPADVLLKFGFLNDHVDEKLESYLDAFDIVIVDDGSMECVLKILEGVLEIEKNNKSK</sequence>
<dbReference type="FunFam" id="1.10.150.340:FF:000001">
    <property type="entry name" value="Cytosolic 5-nucleotidase 3-like"/>
    <property type="match status" value="1"/>
</dbReference>
<dbReference type="Gene3D" id="3.40.50.1000">
    <property type="entry name" value="HAD superfamily/HAD-like"/>
    <property type="match status" value="1"/>
</dbReference>
<keyword evidence="10" id="KW-1185">Reference proteome</keyword>
<dbReference type="GO" id="GO:0000166">
    <property type="term" value="F:nucleotide binding"/>
    <property type="evidence" value="ECO:0007669"/>
    <property type="project" value="UniProtKB-KW"/>
</dbReference>
<name>A0A9W6Z3R4_9STRA</name>
<keyword evidence="5" id="KW-0547">Nucleotide-binding</keyword>
<dbReference type="InterPro" id="IPR036412">
    <property type="entry name" value="HAD-like_sf"/>
</dbReference>
<dbReference type="Gene3D" id="1.10.150.340">
    <property type="entry name" value="Pyrimidine 5'-nucleotidase (UMPH-1), N-terminal domain"/>
    <property type="match status" value="1"/>
</dbReference>
<evidence type="ECO:0000256" key="1">
    <source>
        <dbReference type="ARBA" id="ARBA00000815"/>
    </source>
</evidence>
<comment type="catalytic activity">
    <reaction evidence="1">
        <text>a ribonucleoside 5'-phosphate + H2O = a ribonucleoside + phosphate</text>
        <dbReference type="Rhea" id="RHEA:12484"/>
        <dbReference type="ChEBI" id="CHEBI:15377"/>
        <dbReference type="ChEBI" id="CHEBI:18254"/>
        <dbReference type="ChEBI" id="CHEBI:43474"/>
        <dbReference type="ChEBI" id="CHEBI:58043"/>
        <dbReference type="EC" id="3.1.3.5"/>
    </reaction>
</comment>
<reference evidence="10" key="1">
    <citation type="journal article" date="2023" name="Commun. Biol.">
        <title>Genome analysis of Parmales, the sister group of diatoms, reveals the evolutionary specialization of diatoms from phago-mixotrophs to photoautotrophs.</title>
        <authorList>
            <person name="Ban H."/>
            <person name="Sato S."/>
            <person name="Yoshikawa S."/>
            <person name="Yamada K."/>
            <person name="Nakamura Y."/>
            <person name="Ichinomiya M."/>
            <person name="Sato N."/>
            <person name="Blanc-Mathieu R."/>
            <person name="Endo H."/>
            <person name="Kuwata A."/>
            <person name="Ogata H."/>
        </authorList>
    </citation>
    <scope>NUCLEOTIDE SEQUENCE [LARGE SCALE GENOMIC DNA]</scope>
    <source>
        <strain evidence="10">NIES 3699</strain>
    </source>
</reference>
<dbReference type="PANTHER" id="PTHR13045:SF0">
    <property type="entry name" value="7-METHYLGUANOSINE PHOSPHATE-SPECIFIC 5'-NUCLEOTIDASE"/>
    <property type="match status" value="1"/>
</dbReference>
<protein>
    <recommendedName>
        <fullName evidence="3">5'-nucleotidase</fullName>
        <ecNumber evidence="3">3.1.3.5</ecNumber>
    </recommendedName>
</protein>
<evidence type="ECO:0000256" key="4">
    <source>
        <dbReference type="ARBA" id="ARBA00022723"/>
    </source>
</evidence>
<evidence type="ECO:0000256" key="6">
    <source>
        <dbReference type="ARBA" id="ARBA00022801"/>
    </source>
</evidence>
<dbReference type="PANTHER" id="PTHR13045">
    <property type="entry name" value="5'-NUCLEOTIDASE"/>
    <property type="match status" value="1"/>
</dbReference>
<dbReference type="SFLD" id="SFLDG01128">
    <property type="entry name" value="C1.4:_5'-Nucleotidase_Like"/>
    <property type="match status" value="1"/>
</dbReference>
<evidence type="ECO:0000256" key="3">
    <source>
        <dbReference type="ARBA" id="ARBA00012643"/>
    </source>
</evidence>
<accession>A0A9W6Z3R4</accession>
<evidence type="ECO:0000256" key="2">
    <source>
        <dbReference type="ARBA" id="ARBA00008389"/>
    </source>
</evidence>
<evidence type="ECO:0000256" key="7">
    <source>
        <dbReference type="ARBA" id="ARBA00022842"/>
    </source>
</evidence>
<dbReference type="SUPFAM" id="SSF56784">
    <property type="entry name" value="HAD-like"/>
    <property type="match status" value="1"/>
</dbReference>
<dbReference type="InterPro" id="IPR006434">
    <property type="entry name" value="Pyrimidine_nucleotidase_eu"/>
</dbReference>
<dbReference type="GO" id="GO:0009117">
    <property type="term" value="P:nucleotide metabolic process"/>
    <property type="evidence" value="ECO:0007669"/>
    <property type="project" value="UniProtKB-KW"/>
</dbReference>
<evidence type="ECO:0000256" key="8">
    <source>
        <dbReference type="ARBA" id="ARBA00023080"/>
    </source>
</evidence>
<comment type="similarity">
    <text evidence="2">Belongs to the pyrimidine 5'-nucleotidase family.</text>
</comment>
<comment type="caution">
    <text evidence="9">The sequence shown here is derived from an EMBL/GenBank/DDBJ whole genome shotgun (WGS) entry which is preliminary data.</text>
</comment>
<evidence type="ECO:0000313" key="9">
    <source>
        <dbReference type="EMBL" id="GMH47637.1"/>
    </source>
</evidence>
<dbReference type="AlphaFoldDB" id="A0A9W6Z3R4"/>
<keyword evidence="8" id="KW-0546">Nucleotide metabolism</keyword>
<dbReference type="InterPro" id="IPR023214">
    <property type="entry name" value="HAD_sf"/>
</dbReference>
<dbReference type="GO" id="GO:0008253">
    <property type="term" value="F:5'-nucleotidase activity"/>
    <property type="evidence" value="ECO:0007669"/>
    <property type="project" value="UniProtKB-EC"/>
</dbReference>
<evidence type="ECO:0000256" key="5">
    <source>
        <dbReference type="ARBA" id="ARBA00022741"/>
    </source>
</evidence>
<keyword evidence="6" id="KW-0378">Hydrolase</keyword>
<dbReference type="EC" id="3.1.3.5" evidence="3"/>
<gene>
    <name evidence="9" type="ORF">TrVE_jg8281</name>
</gene>
<dbReference type="Proteomes" id="UP001165160">
    <property type="component" value="Unassembled WGS sequence"/>
</dbReference>
<dbReference type="Pfam" id="PF05822">
    <property type="entry name" value="UMPH-1"/>
    <property type="match status" value="1"/>
</dbReference>
<dbReference type="SFLD" id="SFLDS00003">
    <property type="entry name" value="Haloacid_Dehalogenase"/>
    <property type="match status" value="1"/>
</dbReference>
<evidence type="ECO:0000313" key="10">
    <source>
        <dbReference type="Proteomes" id="UP001165160"/>
    </source>
</evidence>
<dbReference type="EMBL" id="BRXX01000577">
    <property type="protein sequence ID" value="GMH47637.1"/>
    <property type="molecule type" value="Genomic_DNA"/>
</dbReference>
<proteinExistence type="inferred from homology"/>
<keyword evidence="4" id="KW-0479">Metal-binding</keyword>
<dbReference type="GO" id="GO:0005737">
    <property type="term" value="C:cytoplasm"/>
    <property type="evidence" value="ECO:0007669"/>
    <property type="project" value="InterPro"/>
</dbReference>
<keyword evidence="7" id="KW-0460">Magnesium</keyword>
<organism evidence="9 10">
    <name type="scientific">Triparma verrucosa</name>
    <dbReference type="NCBI Taxonomy" id="1606542"/>
    <lineage>
        <taxon>Eukaryota</taxon>
        <taxon>Sar</taxon>
        <taxon>Stramenopiles</taxon>
        <taxon>Ochrophyta</taxon>
        <taxon>Bolidophyceae</taxon>
        <taxon>Parmales</taxon>
        <taxon>Triparmaceae</taxon>
        <taxon>Triparma</taxon>
    </lineage>
</organism>
<dbReference type="GO" id="GO:0000287">
    <property type="term" value="F:magnesium ion binding"/>
    <property type="evidence" value="ECO:0007669"/>
    <property type="project" value="InterPro"/>
</dbReference>